<accession>A0ABW4Z3S6</accession>
<organism evidence="3 4">
    <name type="scientific">Ancylobacter oerskovii</name>
    <dbReference type="NCBI Taxonomy" id="459519"/>
    <lineage>
        <taxon>Bacteria</taxon>
        <taxon>Pseudomonadati</taxon>
        <taxon>Pseudomonadota</taxon>
        <taxon>Alphaproteobacteria</taxon>
        <taxon>Hyphomicrobiales</taxon>
        <taxon>Xanthobacteraceae</taxon>
        <taxon>Ancylobacter</taxon>
    </lineage>
</organism>
<comment type="caution">
    <text evidence="3">The sequence shown here is derived from an EMBL/GenBank/DDBJ whole genome shotgun (WGS) entry which is preliminary data.</text>
</comment>
<gene>
    <name evidence="3" type="ORF">ACFSNC_20895</name>
</gene>
<evidence type="ECO:0000313" key="4">
    <source>
        <dbReference type="Proteomes" id="UP001597299"/>
    </source>
</evidence>
<keyword evidence="2" id="KW-1133">Transmembrane helix</keyword>
<evidence type="ECO:0000256" key="2">
    <source>
        <dbReference type="SAM" id="Phobius"/>
    </source>
</evidence>
<keyword evidence="2" id="KW-0812">Transmembrane</keyword>
<dbReference type="RefSeq" id="WP_213356175.1">
    <property type="nucleotide sequence ID" value="NZ_JAHBGB010000044.1"/>
</dbReference>
<dbReference type="EMBL" id="JBHUHD010000001">
    <property type="protein sequence ID" value="MFD2142872.1"/>
    <property type="molecule type" value="Genomic_DNA"/>
</dbReference>
<keyword evidence="4" id="KW-1185">Reference proteome</keyword>
<name>A0ABW4Z3S6_9HYPH</name>
<feature type="region of interest" description="Disordered" evidence="1">
    <location>
        <begin position="1"/>
        <end position="21"/>
    </location>
</feature>
<evidence type="ECO:0000256" key="1">
    <source>
        <dbReference type="SAM" id="MobiDB-lite"/>
    </source>
</evidence>
<dbReference type="Proteomes" id="UP001597299">
    <property type="component" value="Unassembled WGS sequence"/>
</dbReference>
<keyword evidence="2" id="KW-0472">Membrane</keyword>
<reference evidence="4" key="1">
    <citation type="journal article" date="2019" name="Int. J. Syst. Evol. Microbiol.">
        <title>The Global Catalogue of Microorganisms (GCM) 10K type strain sequencing project: providing services to taxonomists for standard genome sequencing and annotation.</title>
        <authorList>
            <consortium name="The Broad Institute Genomics Platform"/>
            <consortium name="The Broad Institute Genome Sequencing Center for Infectious Disease"/>
            <person name="Wu L."/>
            <person name="Ma J."/>
        </authorList>
    </citation>
    <scope>NUCLEOTIDE SEQUENCE [LARGE SCALE GENOMIC DNA]</scope>
    <source>
        <strain evidence="4">CCM 7435</strain>
    </source>
</reference>
<protein>
    <submittedName>
        <fullName evidence="3">Uncharacterized protein</fullName>
    </submittedName>
</protein>
<evidence type="ECO:0000313" key="3">
    <source>
        <dbReference type="EMBL" id="MFD2142872.1"/>
    </source>
</evidence>
<feature type="transmembrane region" description="Helical" evidence="2">
    <location>
        <begin position="31"/>
        <end position="50"/>
    </location>
</feature>
<proteinExistence type="predicted"/>
<sequence>MDQPVSAPATEAAQPGDAGDTSDNRLKLKDYVTIFFSTCALILSIVGFWIQNFHTKSVLSVSYTSSKSDYGKPGYTFAFLNEGNRPILLRNILYYRTEANKIDADFIKVQISKLKFDMRDVSFLDALSRKSATLTTCNDRHIGGFSAAISLDKVFTSTKNDQFLGAQTVKPGEFLILNDIRFRAMDVLFQRNDDHVNGPFFVSCFGFFYTKADGSIGERIIPAGILFRMPGISSEQFHFVDSISFGNVPRVVAP</sequence>